<dbReference type="EMBL" id="CP022383">
    <property type="protein sequence ID" value="ATA80269.1"/>
    <property type="molecule type" value="Genomic_DNA"/>
</dbReference>
<protein>
    <submittedName>
        <fullName evidence="6">DUF490 domain-containing protein</fullName>
    </submittedName>
</protein>
<dbReference type="PANTHER" id="PTHR36985:SF1">
    <property type="entry name" value="TRANSLOCATION AND ASSEMBLY MODULE SUBUNIT TAMB"/>
    <property type="match status" value="1"/>
</dbReference>
<sequence length="1446" mass="161427">MLLGVTALLLTLPATQTFIAKKAVAYLNKEFGIDLNIERIHVKINGDVDVKRILIRDHKQDTLISAKKLTTSILDFKQLIEGNLYFGNVKGDSLVFNMKTHKGDTLSNLDVFVNKFDSGEPSTGKFVMKAKSIELKDSYCYISDENNPDPSILKVSRLNITINDFKVLGSKVFFEMKESNFRFNDKLEVTHANTYFSYTDSLMQAKDLRLQTPQTDIQGTITMLPHNGSFGDFVNKVVFDVNLPKAKINTTDLNTFYNGFSGGRDIVLEGVTMKGTLNDFVIPQGKISYQNTLIEGDLAFQNLLSEHANIAVIGKGIHAESIYNDLAYLMPEVLGKSIPEELQRLGMFSLDGDFAYRTTSLQTNVLLKTNDGEAHIDGSLDDLTHTDKTAFKGTLTTNQFHLGKILDDPSIGAISTDMLVRGEGLDFATMKLYANGTIHSVGYNGYNYQRIGINGEFRNQVFSGKIDAHDPNLKMSFNGLADLSGKNNKFDFQADIAIADLHALHFMEMDSISQFCGKVVIDISGNQLDDIVGKIAFKNTNYINSAGDFSFKDFEVVSTLNNGIKEITINSPDIVSGNIKGKFKLVELKKVLQNAVGSIYTHYNPYKIEKNQYVDFHFNIYNKIVEVFVPKVKIGSNTFVNGNIDADKGSFKFQMKSPSINAYDNQIDSLSLEIDNKNPLYNTYFEVKKADFGVYAIQDFNLINTTIKDTLFFRTEFKGGDTGKDTYELNFYHTLNKKQESIIGIKKSLIDFKGNAWYINRENAMNEYNKIVLNRTADTIKVSNFKMAHQNQYINLSGLITTKDYKNLHLVAHNVALDKIVPEMKGLNLTGTLNGNVSLTQRGNLYYPSADLFIQYFKLNGYDYGDLEVGIFGNNDLSSFDVGAFFSNGRALGFATRGKINLDKKKGTLLDLTAHFKDFALSPFNPFLEGIFYDLRGTMSGQVKINGSVTDPLMDGTLTLHKAGVGITYLKLNTDIQEGARIKVNNKTFDIDNWLLTDTAYKTQATLNGSIRHNRLLDWFLDLKLQTLGKRFMVLNTPYTDDALFYGTAFMKGNATIKGALDEIAIKVNAKTEEGTSFKIPLSDSESVGDDSFITFIEKGDKKVKVNRDLESIKGLELNFELDILPTAEVEIVMDRKTGSSLVGRGAGTLLIEINTNGKFNMWGDFITYSGFYNFKYENIIDKRFTVLPGGSISWSGDPLKATLRDLKAAYTLSANPSTLLESNQYNRKINTQVVIKLEGELMRPETLFDITFPDSSPSLVSELNYKLEDQDRKQLQAFSLLAQGSFISEKNTDNRLVAYNLFETAAGLFNQLLSDEDNKLNLGVSYEAGINDGSSDINSDRLGFTVSTQITEWASVNAKVGIPVGGVSRTAVAGNVEVQFRLNPDGSLTAKIFNRENEWQQYMLDRIGYAQGVGLTYSVDFNTFKGLMQKIFKKGGKVLEPKNEK</sequence>
<evidence type="ECO:0000259" key="5">
    <source>
        <dbReference type="Pfam" id="PF04357"/>
    </source>
</evidence>
<keyword evidence="2" id="KW-0812">Transmembrane</keyword>
<accession>A0A250F534</accession>
<keyword evidence="3" id="KW-1133">Transmembrane helix</keyword>
<dbReference type="Pfam" id="PF04357">
    <property type="entry name" value="TamB"/>
    <property type="match status" value="1"/>
</dbReference>
<evidence type="ECO:0000256" key="3">
    <source>
        <dbReference type="ARBA" id="ARBA00022989"/>
    </source>
</evidence>
<evidence type="ECO:0000313" key="6">
    <source>
        <dbReference type="EMBL" id="ATA80269.1"/>
    </source>
</evidence>
<gene>
    <name evidence="6" type="ORF">CGC59_11535</name>
</gene>
<dbReference type="RefSeq" id="WP_095902034.1">
    <property type="nucleotide sequence ID" value="NZ_CP022383.1"/>
</dbReference>
<evidence type="ECO:0000256" key="4">
    <source>
        <dbReference type="ARBA" id="ARBA00023136"/>
    </source>
</evidence>
<proteinExistence type="predicted"/>
<organism evidence="6 7">
    <name type="scientific">Capnocytophaga sputigena</name>
    <dbReference type="NCBI Taxonomy" id="1019"/>
    <lineage>
        <taxon>Bacteria</taxon>
        <taxon>Pseudomonadati</taxon>
        <taxon>Bacteroidota</taxon>
        <taxon>Flavobacteriia</taxon>
        <taxon>Flavobacteriales</taxon>
        <taxon>Flavobacteriaceae</taxon>
        <taxon>Capnocytophaga</taxon>
    </lineage>
</organism>
<dbReference type="GO" id="GO:0005886">
    <property type="term" value="C:plasma membrane"/>
    <property type="evidence" value="ECO:0007669"/>
    <property type="project" value="InterPro"/>
</dbReference>
<comment type="subcellular location">
    <subcellularLocation>
        <location evidence="1">Membrane</location>
        <topology evidence="1">Single-pass membrane protein</topology>
    </subcellularLocation>
</comment>
<evidence type="ECO:0000256" key="2">
    <source>
        <dbReference type="ARBA" id="ARBA00022692"/>
    </source>
</evidence>
<evidence type="ECO:0000313" key="7">
    <source>
        <dbReference type="Proteomes" id="UP000217334"/>
    </source>
</evidence>
<name>A0A250F534_CAPSP</name>
<evidence type="ECO:0000256" key="1">
    <source>
        <dbReference type="ARBA" id="ARBA00004167"/>
    </source>
</evidence>
<dbReference type="Proteomes" id="UP000217334">
    <property type="component" value="Chromosome"/>
</dbReference>
<keyword evidence="4" id="KW-0472">Membrane</keyword>
<feature type="domain" description="Translocation and assembly module TamB C-terminal" evidence="5">
    <location>
        <begin position="997"/>
        <end position="1422"/>
    </location>
</feature>
<dbReference type="PANTHER" id="PTHR36985">
    <property type="entry name" value="TRANSLOCATION AND ASSEMBLY MODULE SUBUNIT TAMB"/>
    <property type="match status" value="1"/>
</dbReference>
<dbReference type="GO" id="GO:0009306">
    <property type="term" value="P:protein secretion"/>
    <property type="evidence" value="ECO:0007669"/>
    <property type="project" value="InterPro"/>
</dbReference>
<dbReference type="InterPro" id="IPR007452">
    <property type="entry name" value="TamB_C"/>
</dbReference>
<reference evidence="7" key="1">
    <citation type="submission" date="2017-06" db="EMBL/GenBank/DDBJ databases">
        <title>Capnocytophaga spp. assemblies.</title>
        <authorList>
            <person name="Gulvik C.A."/>
        </authorList>
    </citation>
    <scope>NUCLEOTIDE SEQUENCE [LARGE SCALE GENOMIC DNA]</scope>
    <source>
        <strain evidence="7">H4486</strain>
    </source>
</reference>